<gene>
    <name evidence="1" type="ORF">Ahu01nite_092890</name>
</gene>
<proteinExistence type="predicted"/>
<protein>
    <submittedName>
        <fullName evidence="1">Uncharacterized protein</fullName>
    </submittedName>
</protein>
<keyword evidence="2" id="KW-1185">Reference proteome</keyword>
<name>A0ABQ4A5Q0_9ACTN</name>
<evidence type="ECO:0000313" key="2">
    <source>
        <dbReference type="Proteomes" id="UP000603200"/>
    </source>
</evidence>
<organism evidence="1 2">
    <name type="scientific">Winogradskya humida</name>
    <dbReference type="NCBI Taxonomy" id="113566"/>
    <lineage>
        <taxon>Bacteria</taxon>
        <taxon>Bacillati</taxon>
        <taxon>Actinomycetota</taxon>
        <taxon>Actinomycetes</taxon>
        <taxon>Micromonosporales</taxon>
        <taxon>Micromonosporaceae</taxon>
        <taxon>Winogradskya</taxon>
    </lineage>
</organism>
<accession>A0ABQ4A5Q0</accession>
<sequence length="59" mass="6580">MLHTLPPDASRFVVALAGMWSIRATTIPDTVMPGISRRRRARSAALRPLVSRLIDDLRP</sequence>
<dbReference type="EMBL" id="BOMN01000139">
    <property type="protein sequence ID" value="GIE26187.1"/>
    <property type="molecule type" value="Genomic_DNA"/>
</dbReference>
<comment type="caution">
    <text evidence="1">The sequence shown here is derived from an EMBL/GenBank/DDBJ whole genome shotgun (WGS) entry which is preliminary data.</text>
</comment>
<reference evidence="1 2" key="1">
    <citation type="submission" date="2021-01" db="EMBL/GenBank/DDBJ databases">
        <title>Whole genome shotgun sequence of Actinoplanes humidus NBRC 14915.</title>
        <authorList>
            <person name="Komaki H."/>
            <person name="Tamura T."/>
        </authorList>
    </citation>
    <scope>NUCLEOTIDE SEQUENCE [LARGE SCALE GENOMIC DNA]</scope>
    <source>
        <strain evidence="1 2">NBRC 14915</strain>
    </source>
</reference>
<dbReference type="Proteomes" id="UP000603200">
    <property type="component" value="Unassembled WGS sequence"/>
</dbReference>
<evidence type="ECO:0000313" key="1">
    <source>
        <dbReference type="EMBL" id="GIE26187.1"/>
    </source>
</evidence>